<keyword evidence="1" id="KW-1133">Transmembrane helix</keyword>
<name>A0A3S3QF24_9FLAO</name>
<accession>A0A3S3QF24</accession>
<feature type="transmembrane region" description="Helical" evidence="1">
    <location>
        <begin position="6"/>
        <end position="26"/>
    </location>
</feature>
<evidence type="ECO:0000313" key="3">
    <source>
        <dbReference type="Proteomes" id="UP000287527"/>
    </source>
</evidence>
<dbReference type="AlphaFoldDB" id="A0A3S3QF24"/>
<dbReference type="RefSeq" id="WP_128391383.1">
    <property type="nucleotide sequence ID" value="NZ_SBII01000017.1"/>
</dbReference>
<dbReference type="EMBL" id="SBII01000017">
    <property type="protein sequence ID" value="RWW91775.1"/>
    <property type="molecule type" value="Genomic_DNA"/>
</dbReference>
<evidence type="ECO:0000313" key="2">
    <source>
        <dbReference type="EMBL" id="RWW91775.1"/>
    </source>
</evidence>
<evidence type="ECO:0000256" key="1">
    <source>
        <dbReference type="SAM" id="Phobius"/>
    </source>
</evidence>
<gene>
    <name evidence="2" type="ORF">EPI11_17995</name>
</gene>
<keyword evidence="3" id="KW-1185">Reference proteome</keyword>
<keyword evidence="1" id="KW-0812">Transmembrane</keyword>
<protein>
    <submittedName>
        <fullName evidence="2">Uncharacterized protein</fullName>
    </submittedName>
</protein>
<keyword evidence="1" id="KW-0472">Membrane</keyword>
<proteinExistence type="predicted"/>
<dbReference type="Proteomes" id="UP000287527">
    <property type="component" value="Unassembled WGS sequence"/>
</dbReference>
<reference evidence="2 3" key="1">
    <citation type="submission" date="2019-01" db="EMBL/GenBank/DDBJ databases">
        <title>Flavobacterium sp. nov.,isolated from freshwater.</title>
        <authorList>
            <person name="Zhang R."/>
            <person name="Du Z.-J."/>
        </authorList>
    </citation>
    <scope>NUCLEOTIDE SEQUENCE [LARGE SCALE GENOMIC DNA]</scope>
    <source>
        <strain evidence="2 3">1E403</strain>
    </source>
</reference>
<organism evidence="2 3">
    <name type="scientific">Flavobacterium cerinum</name>
    <dbReference type="NCBI Taxonomy" id="2502784"/>
    <lineage>
        <taxon>Bacteria</taxon>
        <taxon>Pseudomonadati</taxon>
        <taxon>Bacteroidota</taxon>
        <taxon>Flavobacteriia</taxon>
        <taxon>Flavobacteriales</taxon>
        <taxon>Flavobacteriaceae</taxon>
        <taxon>Flavobacterium</taxon>
    </lineage>
</organism>
<comment type="caution">
    <text evidence="2">The sequence shown here is derived from an EMBL/GenBank/DDBJ whole genome shotgun (WGS) entry which is preliminary data.</text>
</comment>
<sequence>MRNITNYIISAFIFLSMIFIFFNTFFHSKNENLTFYNFKITKIEITPTKQFVFFNGEKEIGLWNYNIMSNENVKIGDIVYKEKCSKYLYILRENEDHENEEILKVVYTSPLPIEWFCN</sequence>
<dbReference type="OrthoDB" id="798522at2"/>